<accession>A0A8J7U5T3</accession>
<dbReference type="EMBL" id="JAFREP010000013">
    <property type="protein sequence ID" value="MBO1319641.1"/>
    <property type="molecule type" value="Genomic_DNA"/>
</dbReference>
<feature type="chain" id="PRO_5035244429" evidence="1">
    <location>
        <begin position="22"/>
        <end position="482"/>
    </location>
</feature>
<organism evidence="2 3">
    <name type="scientific">Acanthopleuribacter pedis</name>
    <dbReference type="NCBI Taxonomy" id="442870"/>
    <lineage>
        <taxon>Bacteria</taxon>
        <taxon>Pseudomonadati</taxon>
        <taxon>Acidobacteriota</taxon>
        <taxon>Holophagae</taxon>
        <taxon>Acanthopleuribacterales</taxon>
        <taxon>Acanthopleuribacteraceae</taxon>
        <taxon>Acanthopleuribacter</taxon>
    </lineage>
</organism>
<name>A0A8J7U5T3_9BACT</name>
<dbReference type="RefSeq" id="WP_207859547.1">
    <property type="nucleotide sequence ID" value="NZ_JAFREP010000013.1"/>
</dbReference>
<keyword evidence="3" id="KW-1185">Reference proteome</keyword>
<proteinExistence type="predicted"/>
<evidence type="ECO:0000256" key="1">
    <source>
        <dbReference type="SAM" id="SignalP"/>
    </source>
</evidence>
<protein>
    <submittedName>
        <fullName evidence="2">Uncharacterized protein</fullName>
    </submittedName>
</protein>
<sequence>MKPLCVKLFLVCWCFVLPATAQTLNDDLPLRTSDFLGTSSDDAVVALAYGTNGDLWVAANLGGTLPGMQAEALFGGGDGDLLHLDGRNLQIKGWYSLPGHLSDGAARNDRLVVVGGGGVFMLGISGQGAAPIWDEQTNGFQRADISGDGLVVALNGTRVTAYDLQGASISSRDFAQFTHIADVAVDATRLYFTGFNQVSANLKTPILTAYQRDSFGALEWLSYSFSERLLTEHGLGADTEGERVVIGDDGMLYFGAATDGGTTALKRDPKLISTPLPSGNGLSNILLESDRWSQTFQLSGAAKFSFFGRFDPANGNILKGGFILARLSNGNHNTLRIGNLVADREGNLLISGRSFADIEGRAERTVAEQPVGAYAGGDMVLLVMAANLRDRLHWTPFNGTNPVGSSGSAVAVRGSFTSLAARWAVAGTWNDPGPGAAIIHEGTQGDPNGGNEIYVAHNGRDLADLLALWPEVSVLDLTPYYD</sequence>
<dbReference type="Proteomes" id="UP000664417">
    <property type="component" value="Unassembled WGS sequence"/>
</dbReference>
<reference evidence="2" key="1">
    <citation type="submission" date="2021-03" db="EMBL/GenBank/DDBJ databases">
        <authorList>
            <person name="Wang G."/>
        </authorList>
    </citation>
    <scope>NUCLEOTIDE SEQUENCE</scope>
    <source>
        <strain evidence="2">KCTC 12899</strain>
    </source>
</reference>
<comment type="caution">
    <text evidence="2">The sequence shown here is derived from an EMBL/GenBank/DDBJ whole genome shotgun (WGS) entry which is preliminary data.</text>
</comment>
<gene>
    <name evidence="2" type="ORF">J3U88_14290</name>
</gene>
<dbReference type="AlphaFoldDB" id="A0A8J7U5T3"/>
<keyword evidence="1" id="KW-0732">Signal</keyword>
<evidence type="ECO:0000313" key="2">
    <source>
        <dbReference type="EMBL" id="MBO1319641.1"/>
    </source>
</evidence>
<evidence type="ECO:0000313" key="3">
    <source>
        <dbReference type="Proteomes" id="UP000664417"/>
    </source>
</evidence>
<feature type="signal peptide" evidence="1">
    <location>
        <begin position="1"/>
        <end position="21"/>
    </location>
</feature>